<dbReference type="NCBIfam" id="TIGR01129">
    <property type="entry name" value="secD"/>
    <property type="match status" value="1"/>
</dbReference>
<dbReference type="Pfam" id="PF22599">
    <property type="entry name" value="SecDF_P1_head"/>
    <property type="match status" value="1"/>
</dbReference>
<feature type="transmembrane region" description="Helical" evidence="9">
    <location>
        <begin position="344"/>
        <end position="362"/>
    </location>
</feature>
<comment type="similarity">
    <text evidence="9">Belongs to the SecD/SecF family. SecD subfamily.</text>
</comment>
<dbReference type="InterPro" id="IPR055344">
    <property type="entry name" value="SecD_SecF_C_bact"/>
</dbReference>
<sequence length="417" mass="45577">MKRIFAFITVVVVMSGIMVWTTPGLLNNVHLGLDLKGGFEILYEATPLEGGAKVTKESLLQTAKSLEDRANKLGTSEPEVTTEGTNRIRLKLAGVTDEAEVRKQMKEPASLTFRSKDGTEKSADEYNKIEMIGTDFAENGAKLEFNQMNEPLVSIKVKSKEKFAEVTKRLLGQPLAIYMNDQLISDPVVQAVLTDGTASISVGGDLNKAKELRDTINLGALPLKLTEKYSQSVGATLGKQSLNQTIEAGLIASVFILIFMIGLYRVPGLVASFTLIIHTWLLILVFVWADFTLTLPGIAAFILGIGMAVDANIITNERIHEEMRSGKSVMSAVKAGDKHSLRTVLDSNITTIIVAAVMYWFGTGAVKGFALVLIVEIVLSIATNVYLSRWLLNLLLKAGKLLKPKYFGVKESEIREL</sequence>
<keyword evidence="4 9" id="KW-0812">Transmembrane</keyword>
<evidence type="ECO:0000259" key="10">
    <source>
        <dbReference type="Pfam" id="PF02355"/>
    </source>
</evidence>
<evidence type="ECO:0000256" key="4">
    <source>
        <dbReference type="ARBA" id="ARBA00022692"/>
    </source>
</evidence>
<gene>
    <name evidence="9 13" type="primary">secD</name>
    <name evidence="13" type="ORF">V3851_24190</name>
</gene>
<keyword evidence="2 9" id="KW-0813">Transport</keyword>
<name>A0ABU7VYX4_9BACL</name>
<dbReference type="RefSeq" id="WP_331849009.1">
    <property type="nucleotide sequence ID" value="NZ_JAZHPZ010000020.1"/>
</dbReference>
<dbReference type="InterPro" id="IPR048631">
    <property type="entry name" value="SecD_1st"/>
</dbReference>
<evidence type="ECO:0000313" key="14">
    <source>
        <dbReference type="Proteomes" id="UP001306950"/>
    </source>
</evidence>
<feature type="transmembrane region" description="Helical" evidence="9">
    <location>
        <begin position="246"/>
        <end position="264"/>
    </location>
</feature>
<evidence type="ECO:0000256" key="3">
    <source>
        <dbReference type="ARBA" id="ARBA00022475"/>
    </source>
</evidence>
<evidence type="ECO:0000256" key="7">
    <source>
        <dbReference type="ARBA" id="ARBA00023010"/>
    </source>
</evidence>
<evidence type="ECO:0000259" key="12">
    <source>
        <dbReference type="Pfam" id="PF22599"/>
    </source>
</evidence>
<keyword evidence="8 9" id="KW-0472">Membrane</keyword>
<evidence type="ECO:0000313" key="13">
    <source>
        <dbReference type="EMBL" id="MEF2968891.1"/>
    </source>
</evidence>
<dbReference type="NCBIfam" id="TIGR00916">
    <property type="entry name" value="2A0604s01"/>
    <property type="match status" value="1"/>
</dbReference>
<evidence type="ECO:0000256" key="1">
    <source>
        <dbReference type="ARBA" id="ARBA00004651"/>
    </source>
</evidence>
<feature type="transmembrane region" description="Helical" evidence="9">
    <location>
        <begin position="269"/>
        <end position="289"/>
    </location>
</feature>
<feature type="domain" description="SecDF P1 head subdomain" evidence="12">
    <location>
        <begin position="140"/>
        <end position="222"/>
    </location>
</feature>
<dbReference type="Gene3D" id="3.30.70.3220">
    <property type="match status" value="1"/>
</dbReference>
<dbReference type="PANTHER" id="PTHR30081">
    <property type="entry name" value="PROTEIN-EXPORT MEMBRANE PROTEIN SEC"/>
    <property type="match status" value="1"/>
</dbReference>
<dbReference type="Pfam" id="PF02355">
    <property type="entry name" value="SecD_SecF_C"/>
    <property type="match status" value="1"/>
</dbReference>
<organism evidence="13 14">
    <name type="scientific">Paenibacillus haidiansis</name>
    <dbReference type="NCBI Taxonomy" id="1574488"/>
    <lineage>
        <taxon>Bacteria</taxon>
        <taxon>Bacillati</taxon>
        <taxon>Bacillota</taxon>
        <taxon>Bacilli</taxon>
        <taxon>Bacillales</taxon>
        <taxon>Paenibacillaceae</taxon>
        <taxon>Paenibacillus</taxon>
    </lineage>
</organism>
<dbReference type="InterPro" id="IPR048634">
    <property type="entry name" value="SecD_SecF_C"/>
</dbReference>
<proteinExistence type="inferred from homology"/>
<dbReference type="HAMAP" id="MF_01463_B">
    <property type="entry name" value="SecD_B"/>
    <property type="match status" value="1"/>
</dbReference>
<dbReference type="PANTHER" id="PTHR30081:SF1">
    <property type="entry name" value="PROTEIN TRANSLOCASE SUBUNIT SECD"/>
    <property type="match status" value="1"/>
</dbReference>
<dbReference type="InterPro" id="IPR054384">
    <property type="entry name" value="SecDF_P1_head"/>
</dbReference>
<keyword evidence="6 9" id="KW-1133">Transmembrane helix</keyword>
<evidence type="ECO:0000256" key="6">
    <source>
        <dbReference type="ARBA" id="ARBA00022989"/>
    </source>
</evidence>
<dbReference type="InterPro" id="IPR005791">
    <property type="entry name" value="SecD"/>
</dbReference>
<evidence type="ECO:0000256" key="5">
    <source>
        <dbReference type="ARBA" id="ARBA00022927"/>
    </source>
</evidence>
<reference evidence="13 14" key="1">
    <citation type="submission" date="2024-02" db="EMBL/GenBank/DDBJ databases">
        <title>A nitrogen-fixing paenibacillus bacterium.</title>
        <authorList>
            <person name="Zhang W.L."/>
            <person name="Chen S.F."/>
        </authorList>
    </citation>
    <scope>NUCLEOTIDE SEQUENCE [LARGE SCALE GENOMIC DNA]</scope>
    <source>
        <strain evidence="13 14">M1</strain>
    </source>
</reference>
<keyword evidence="7 9" id="KW-0811">Translocation</keyword>
<protein>
    <recommendedName>
        <fullName evidence="9">Protein translocase subunit SecD</fullName>
    </recommendedName>
</protein>
<dbReference type="Gene3D" id="1.20.1640.10">
    <property type="entry name" value="Multidrug efflux transporter AcrB transmembrane domain"/>
    <property type="match status" value="1"/>
</dbReference>
<comment type="caution">
    <text evidence="13">The sequence shown here is derived from an EMBL/GenBank/DDBJ whole genome shotgun (WGS) entry which is preliminary data.</text>
</comment>
<evidence type="ECO:0000259" key="11">
    <source>
        <dbReference type="Pfam" id="PF21760"/>
    </source>
</evidence>
<feature type="transmembrane region" description="Helical" evidence="9">
    <location>
        <begin position="295"/>
        <end position="314"/>
    </location>
</feature>
<evidence type="ECO:0000256" key="9">
    <source>
        <dbReference type="HAMAP-Rule" id="MF_01463"/>
    </source>
</evidence>
<keyword evidence="3 9" id="KW-1003">Cell membrane</keyword>
<dbReference type="InterPro" id="IPR022813">
    <property type="entry name" value="SecD/SecF_arch_bac"/>
</dbReference>
<comment type="function">
    <text evidence="9">Part of the Sec protein translocase complex. Interacts with the SecYEG preprotein conducting channel. SecDF uses the proton motive force (PMF) to complete protein translocation after the ATP-dependent function of SecA.</text>
</comment>
<comment type="subcellular location">
    <subcellularLocation>
        <location evidence="1 9">Cell membrane</location>
        <topology evidence="1 9">Multi-pass membrane protein</topology>
    </subcellularLocation>
</comment>
<keyword evidence="14" id="KW-1185">Reference proteome</keyword>
<comment type="caution">
    <text evidence="9">Lacks conserved residue(s) required for the propagation of feature annotation.</text>
</comment>
<dbReference type="Pfam" id="PF21760">
    <property type="entry name" value="SecD_1st"/>
    <property type="match status" value="1"/>
</dbReference>
<feature type="transmembrane region" description="Helical" evidence="9">
    <location>
        <begin position="368"/>
        <end position="387"/>
    </location>
</feature>
<comment type="subunit">
    <text evidence="9">Forms a complex with SecF. Part of the essential Sec protein translocation apparatus which comprises SecA, SecYEG and auxiliary proteins SecDF. Other proteins may also be involved.</text>
</comment>
<dbReference type="SUPFAM" id="SSF82866">
    <property type="entry name" value="Multidrug efflux transporter AcrB transmembrane domain"/>
    <property type="match status" value="1"/>
</dbReference>
<evidence type="ECO:0000256" key="2">
    <source>
        <dbReference type="ARBA" id="ARBA00022448"/>
    </source>
</evidence>
<dbReference type="Proteomes" id="UP001306950">
    <property type="component" value="Unassembled WGS sequence"/>
</dbReference>
<dbReference type="EMBL" id="JAZHPZ010000020">
    <property type="protein sequence ID" value="MEF2968891.1"/>
    <property type="molecule type" value="Genomic_DNA"/>
</dbReference>
<feature type="domain" description="Protein export membrane protein SecD/SecF C-terminal" evidence="10">
    <location>
        <begin position="228"/>
        <end position="395"/>
    </location>
</feature>
<keyword evidence="5 9" id="KW-0653">Protein transport</keyword>
<evidence type="ECO:0000256" key="8">
    <source>
        <dbReference type="ARBA" id="ARBA00023136"/>
    </source>
</evidence>
<accession>A0ABU7VYX4</accession>
<feature type="domain" description="Protein translocase subunit SecDF P1" evidence="11">
    <location>
        <begin position="61"/>
        <end position="117"/>
    </location>
</feature>